<dbReference type="Proteomes" id="UP000266841">
    <property type="component" value="Unassembled WGS sequence"/>
</dbReference>
<name>K0RG16_THAOC</name>
<evidence type="ECO:0000313" key="3">
    <source>
        <dbReference type="Proteomes" id="UP000266841"/>
    </source>
</evidence>
<reference evidence="2 3" key="1">
    <citation type="journal article" date="2012" name="Genome Biol.">
        <title>Genome and low-iron response of an oceanic diatom adapted to chronic iron limitation.</title>
        <authorList>
            <person name="Lommer M."/>
            <person name="Specht M."/>
            <person name="Roy A.S."/>
            <person name="Kraemer L."/>
            <person name="Andreson R."/>
            <person name="Gutowska M.A."/>
            <person name="Wolf J."/>
            <person name="Bergner S.V."/>
            <person name="Schilhabel M.B."/>
            <person name="Klostermeier U.C."/>
            <person name="Beiko R.G."/>
            <person name="Rosenstiel P."/>
            <person name="Hippler M."/>
            <person name="Laroche J."/>
        </authorList>
    </citation>
    <scope>NUCLEOTIDE SEQUENCE [LARGE SCALE GENOMIC DNA]</scope>
    <source>
        <strain evidence="2 3">CCMP1005</strain>
    </source>
</reference>
<dbReference type="AlphaFoldDB" id="K0RG16"/>
<accession>K0RG16</accession>
<feature type="compositionally biased region" description="Basic and acidic residues" evidence="1">
    <location>
        <begin position="49"/>
        <end position="82"/>
    </location>
</feature>
<feature type="non-terminal residue" evidence="2">
    <location>
        <position position="1"/>
    </location>
</feature>
<proteinExistence type="predicted"/>
<feature type="region of interest" description="Disordered" evidence="1">
    <location>
        <begin position="1"/>
        <end position="97"/>
    </location>
</feature>
<dbReference type="EMBL" id="AGNL01039449">
    <property type="protein sequence ID" value="EJK52658.1"/>
    <property type="molecule type" value="Genomic_DNA"/>
</dbReference>
<feature type="compositionally biased region" description="Basic and acidic residues" evidence="1">
    <location>
        <begin position="1"/>
        <end position="14"/>
    </location>
</feature>
<organism evidence="2 3">
    <name type="scientific">Thalassiosira oceanica</name>
    <name type="common">Marine diatom</name>
    <dbReference type="NCBI Taxonomy" id="159749"/>
    <lineage>
        <taxon>Eukaryota</taxon>
        <taxon>Sar</taxon>
        <taxon>Stramenopiles</taxon>
        <taxon>Ochrophyta</taxon>
        <taxon>Bacillariophyta</taxon>
        <taxon>Coscinodiscophyceae</taxon>
        <taxon>Thalassiosirophycidae</taxon>
        <taxon>Thalassiosirales</taxon>
        <taxon>Thalassiosiraceae</taxon>
        <taxon>Thalassiosira</taxon>
    </lineage>
</organism>
<keyword evidence="3" id="KW-1185">Reference proteome</keyword>
<evidence type="ECO:0000313" key="2">
    <source>
        <dbReference type="EMBL" id="EJK52658.1"/>
    </source>
</evidence>
<protein>
    <submittedName>
        <fullName evidence="2">Uncharacterized protein</fullName>
    </submittedName>
</protein>
<sequence length="118" mass="13304">RRHPGHDRGLRPGRLEGSALRALLARRRRRQPPADEAPPVRRGGQPGEEGPHEGERARRVLLDEHRQDDGRGEDPDRHRGARWDLPPVHRGPDRALLGQVKNIINRWDDEGGTGAGRN</sequence>
<comment type="caution">
    <text evidence="2">The sequence shown here is derived from an EMBL/GenBank/DDBJ whole genome shotgun (WGS) entry which is preliminary data.</text>
</comment>
<evidence type="ECO:0000256" key="1">
    <source>
        <dbReference type="SAM" id="MobiDB-lite"/>
    </source>
</evidence>
<gene>
    <name evidence="2" type="ORF">THAOC_28049</name>
</gene>